<dbReference type="Proteomes" id="UP000019024">
    <property type="component" value="Chromosome"/>
</dbReference>
<evidence type="ECO:0000259" key="17">
    <source>
        <dbReference type="Pfam" id="PF00224"/>
    </source>
</evidence>
<dbReference type="InterPro" id="IPR036637">
    <property type="entry name" value="Phosphohistidine_dom_sf"/>
</dbReference>
<evidence type="ECO:0000259" key="18">
    <source>
        <dbReference type="Pfam" id="PF00391"/>
    </source>
</evidence>
<comment type="pathway">
    <text evidence="2 16">Carbohydrate degradation; glycolysis; pyruvate from D-glyceraldehyde 3-phosphate: step 5/5.</text>
</comment>
<dbReference type="eggNOG" id="arCOG04120">
    <property type="taxonomic scope" value="Archaea"/>
</dbReference>
<dbReference type="RefSeq" id="WP_049951990.1">
    <property type="nucleotide sequence ID" value="NZ_CP007055.1"/>
</dbReference>
<keyword evidence="14 20" id="KW-0670">Pyruvate</keyword>
<dbReference type="Gene3D" id="2.40.33.10">
    <property type="entry name" value="PK beta-barrel domain-like"/>
    <property type="match status" value="1"/>
</dbReference>
<name>W0JJ93_9EURY</name>
<dbReference type="GO" id="GO:0000287">
    <property type="term" value="F:magnesium ion binding"/>
    <property type="evidence" value="ECO:0007669"/>
    <property type="project" value="UniProtKB-UniRule"/>
</dbReference>
<comment type="catalytic activity">
    <reaction evidence="16">
        <text>pyruvate + ATP = phosphoenolpyruvate + ADP + H(+)</text>
        <dbReference type="Rhea" id="RHEA:18157"/>
        <dbReference type="ChEBI" id="CHEBI:15361"/>
        <dbReference type="ChEBI" id="CHEBI:15378"/>
        <dbReference type="ChEBI" id="CHEBI:30616"/>
        <dbReference type="ChEBI" id="CHEBI:58702"/>
        <dbReference type="ChEBI" id="CHEBI:456216"/>
        <dbReference type="EC" id="2.7.1.40"/>
    </reaction>
</comment>
<keyword evidence="12" id="KW-0630">Potassium</keyword>
<dbReference type="STRING" id="797299.HALLA_07870"/>
<dbReference type="NCBIfam" id="TIGR01064">
    <property type="entry name" value="pyruv_kin"/>
    <property type="match status" value="1"/>
</dbReference>
<dbReference type="InterPro" id="IPR040442">
    <property type="entry name" value="Pyrv_kinase-like_dom_sf"/>
</dbReference>
<dbReference type="InterPro" id="IPR015813">
    <property type="entry name" value="Pyrv/PenolPyrv_kinase-like_dom"/>
</dbReference>
<evidence type="ECO:0000256" key="10">
    <source>
        <dbReference type="ARBA" id="ARBA00022840"/>
    </source>
</evidence>
<evidence type="ECO:0000256" key="3">
    <source>
        <dbReference type="ARBA" id="ARBA00006237"/>
    </source>
</evidence>
<evidence type="ECO:0000259" key="19">
    <source>
        <dbReference type="Pfam" id="PF02887"/>
    </source>
</evidence>
<keyword evidence="6 16" id="KW-0808">Transferase</keyword>
<sequence length="586" mass="61425">MRNAKIVCTLGPATSDRATIATLADAGMSVARLNASHGTPEDRAELIDRVRAVDEEKDRPVSVMLDMKGPEIRTAPLPEAETVTLETGSEIRFVEGDTATGEEIGLSLSIDSVEAGDRILLDDGLIETTVIERDADGIRARVETGGELGGRKGVNVPGVDLGLDMVTGSDRADLELAAEKDVDFVAASFVRDAGDVYEVNEVLEEAGADIPIIAKIERVGAVENLDEIIEASYGVMVARGDLGVECPMEDVPMIQKRIIRRCREAGCPVITATEMLDSMVHARRPTRAEASDVANAVLDGTDAVMLSAETAVGDYPVEVVETMGSIIREVENSAEYAEVLEQRVPAAGEARTDALARSARFLARDIGADAIVAATESGYTALKTAKYRPGVPVVASTPSHDVRRKLTLSWGVIPLYASVSDQGADAVVERAVQAALDAGVADSGDTVVVLCGMMTELEGANTTNMLKVHVAADALATGRVVVDGRVSGPLAPISDGDLSAIPGGAILAIDPDFDDELSGDLEKIGGIIDASPGMTGYPSLVARELDIPMVSGADLTDVEPGTTVTIDAERGVVFQGAVRGRTDRPN</sequence>
<comment type="similarity">
    <text evidence="4 16">Belongs to the pyruvate kinase family.</text>
</comment>
<evidence type="ECO:0000256" key="12">
    <source>
        <dbReference type="ARBA" id="ARBA00022958"/>
    </source>
</evidence>
<dbReference type="Pfam" id="PF02887">
    <property type="entry name" value="PK_C"/>
    <property type="match status" value="1"/>
</dbReference>
<dbReference type="InterPro" id="IPR015793">
    <property type="entry name" value="Pyrv_Knase_brl"/>
</dbReference>
<evidence type="ECO:0000256" key="13">
    <source>
        <dbReference type="ARBA" id="ARBA00023152"/>
    </source>
</evidence>
<reference evidence="20 21" key="1">
    <citation type="submission" date="2014-01" db="EMBL/GenBank/DDBJ databases">
        <authorList>
            <consortium name="DOE Joint Genome Institute"/>
            <person name="Anderson I."/>
            <person name="Huntemann M."/>
            <person name="Han J."/>
            <person name="Chen A."/>
            <person name="Kyrpides N."/>
            <person name="Mavromatis K."/>
            <person name="Markowitz V."/>
            <person name="Palaniappan K."/>
            <person name="Ivanova N."/>
            <person name="Schaumberg A."/>
            <person name="Pati A."/>
            <person name="Liolios K."/>
            <person name="Nordberg H.P."/>
            <person name="Cantor M.N."/>
            <person name="Hua S.X."/>
            <person name="Woyke T."/>
        </authorList>
    </citation>
    <scope>NUCLEOTIDE SEQUENCE [LARGE SCALE GENOMIC DNA]</scope>
    <source>
        <strain evidence="20 21">XH-48</strain>
    </source>
</reference>
<dbReference type="InterPro" id="IPR011037">
    <property type="entry name" value="Pyrv_Knase-like_insert_dom_sf"/>
</dbReference>
<dbReference type="PRINTS" id="PR01050">
    <property type="entry name" value="PYRUVTKNASE"/>
</dbReference>
<dbReference type="PANTHER" id="PTHR11817">
    <property type="entry name" value="PYRUVATE KINASE"/>
    <property type="match status" value="1"/>
</dbReference>
<feature type="domain" description="PEP-utilising enzyme mobile" evidence="18">
    <location>
        <begin position="504"/>
        <end position="571"/>
    </location>
</feature>
<gene>
    <name evidence="20" type="ORF">HALLA_07870</name>
</gene>
<keyword evidence="11 16" id="KW-0460">Magnesium</keyword>
<dbReference type="GO" id="GO:0030955">
    <property type="term" value="F:potassium ion binding"/>
    <property type="evidence" value="ECO:0007669"/>
    <property type="project" value="UniProtKB-UniRule"/>
</dbReference>
<evidence type="ECO:0000256" key="6">
    <source>
        <dbReference type="ARBA" id="ARBA00022679"/>
    </source>
</evidence>
<dbReference type="OrthoDB" id="56298at2157"/>
<dbReference type="EMBL" id="CP007055">
    <property type="protein sequence ID" value="AHF98790.1"/>
    <property type="molecule type" value="Genomic_DNA"/>
</dbReference>
<keyword evidence="7" id="KW-0479">Metal-binding</keyword>
<dbReference type="NCBIfam" id="NF004491">
    <property type="entry name" value="PRK05826.1"/>
    <property type="match status" value="1"/>
</dbReference>
<keyword evidence="10" id="KW-0067">ATP-binding</keyword>
<dbReference type="AlphaFoldDB" id="W0JJ93"/>
<keyword evidence="8" id="KW-0547">Nucleotide-binding</keyword>
<dbReference type="Gene3D" id="3.50.30.10">
    <property type="entry name" value="Phosphohistidine domain"/>
    <property type="match status" value="1"/>
</dbReference>
<dbReference type="SUPFAM" id="SSF50800">
    <property type="entry name" value="PK beta-barrel domain-like"/>
    <property type="match status" value="1"/>
</dbReference>
<dbReference type="PATRIC" id="fig|797299.3.peg.617"/>
<dbReference type="InterPro" id="IPR015795">
    <property type="entry name" value="Pyrv_Knase_C"/>
</dbReference>
<dbReference type="HOGENOM" id="CLU_015439_0_2_2"/>
<dbReference type="KEGG" id="hlr:HALLA_07870"/>
<dbReference type="InterPro" id="IPR008279">
    <property type="entry name" value="PEP-util_enz_mobile_dom"/>
</dbReference>
<dbReference type="UniPathway" id="UPA00109">
    <property type="reaction ID" value="UER00188"/>
</dbReference>
<feature type="domain" description="Pyruvate kinase C-terminal" evidence="19">
    <location>
        <begin position="353"/>
        <end position="469"/>
    </location>
</feature>
<evidence type="ECO:0000256" key="1">
    <source>
        <dbReference type="ARBA" id="ARBA00001946"/>
    </source>
</evidence>
<dbReference type="InterPro" id="IPR036918">
    <property type="entry name" value="Pyrv_Knase_C_sf"/>
</dbReference>
<evidence type="ECO:0000313" key="20">
    <source>
        <dbReference type="EMBL" id="AHF98790.1"/>
    </source>
</evidence>
<dbReference type="GeneID" id="25144401"/>
<accession>W0JJ93</accession>
<comment type="cofactor">
    <cofactor evidence="1">
        <name>Mg(2+)</name>
        <dbReference type="ChEBI" id="CHEBI:18420"/>
    </cofactor>
</comment>
<evidence type="ECO:0000256" key="8">
    <source>
        <dbReference type="ARBA" id="ARBA00022741"/>
    </source>
</evidence>
<keyword evidence="21" id="KW-1185">Reference proteome</keyword>
<dbReference type="EC" id="2.7.1.40" evidence="5 15"/>
<dbReference type="Pfam" id="PF00391">
    <property type="entry name" value="PEP-utilizers"/>
    <property type="match status" value="1"/>
</dbReference>
<evidence type="ECO:0000313" key="21">
    <source>
        <dbReference type="Proteomes" id="UP000019024"/>
    </source>
</evidence>
<dbReference type="NCBIfam" id="NF004978">
    <property type="entry name" value="PRK06354.1"/>
    <property type="match status" value="1"/>
</dbReference>
<evidence type="ECO:0000256" key="15">
    <source>
        <dbReference type="NCBIfam" id="TIGR01064"/>
    </source>
</evidence>
<dbReference type="Gene3D" id="3.20.20.60">
    <property type="entry name" value="Phosphoenolpyruvate-binding domains"/>
    <property type="match status" value="1"/>
</dbReference>
<dbReference type="InterPro" id="IPR015806">
    <property type="entry name" value="Pyrv_Knase_insert_dom_sf"/>
</dbReference>
<dbReference type="Pfam" id="PF00224">
    <property type="entry name" value="PK"/>
    <property type="match status" value="1"/>
</dbReference>
<dbReference type="SUPFAM" id="SSF52935">
    <property type="entry name" value="PK C-terminal domain-like"/>
    <property type="match status" value="1"/>
</dbReference>
<dbReference type="eggNOG" id="arCOG01112">
    <property type="taxonomic scope" value="Archaea"/>
</dbReference>
<keyword evidence="9 16" id="KW-0418">Kinase</keyword>
<evidence type="ECO:0000256" key="9">
    <source>
        <dbReference type="ARBA" id="ARBA00022777"/>
    </source>
</evidence>
<dbReference type="SUPFAM" id="SSF52009">
    <property type="entry name" value="Phosphohistidine domain"/>
    <property type="match status" value="1"/>
</dbReference>
<evidence type="ECO:0000256" key="5">
    <source>
        <dbReference type="ARBA" id="ARBA00012142"/>
    </source>
</evidence>
<dbReference type="GO" id="GO:0016301">
    <property type="term" value="F:kinase activity"/>
    <property type="evidence" value="ECO:0007669"/>
    <property type="project" value="UniProtKB-KW"/>
</dbReference>
<protein>
    <recommendedName>
        <fullName evidence="5 15">Pyruvate kinase</fullName>
        <ecNumber evidence="5 15">2.7.1.40</ecNumber>
    </recommendedName>
</protein>
<dbReference type="SUPFAM" id="SSF51621">
    <property type="entry name" value="Phosphoenolpyruvate/pyruvate domain"/>
    <property type="match status" value="1"/>
</dbReference>
<evidence type="ECO:0000256" key="2">
    <source>
        <dbReference type="ARBA" id="ARBA00004997"/>
    </source>
</evidence>
<evidence type="ECO:0000256" key="16">
    <source>
        <dbReference type="RuleBase" id="RU000504"/>
    </source>
</evidence>
<feature type="domain" description="Pyruvate kinase barrel" evidence="17">
    <location>
        <begin position="1"/>
        <end position="320"/>
    </location>
</feature>
<dbReference type="GO" id="GO:0005524">
    <property type="term" value="F:ATP binding"/>
    <property type="evidence" value="ECO:0007669"/>
    <property type="project" value="UniProtKB-KW"/>
</dbReference>
<dbReference type="GO" id="GO:0004743">
    <property type="term" value="F:pyruvate kinase activity"/>
    <property type="evidence" value="ECO:0007669"/>
    <property type="project" value="UniProtKB-UniRule"/>
</dbReference>
<evidence type="ECO:0000256" key="4">
    <source>
        <dbReference type="ARBA" id="ARBA00008663"/>
    </source>
</evidence>
<evidence type="ECO:0000256" key="14">
    <source>
        <dbReference type="ARBA" id="ARBA00023317"/>
    </source>
</evidence>
<evidence type="ECO:0000256" key="11">
    <source>
        <dbReference type="ARBA" id="ARBA00022842"/>
    </source>
</evidence>
<dbReference type="Gene3D" id="3.40.1380.20">
    <property type="entry name" value="Pyruvate kinase, C-terminal domain"/>
    <property type="match status" value="1"/>
</dbReference>
<organism evidence="20 21">
    <name type="scientific">Halostagnicola larsenii XH-48</name>
    <dbReference type="NCBI Taxonomy" id="797299"/>
    <lineage>
        <taxon>Archaea</taxon>
        <taxon>Methanobacteriati</taxon>
        <taxon>Methanobacteriota</taxon>
        <taxon>Stenosarchaea group</taxon>
        <taxon>Halobacteria</taxon>
        <taxon>Halobacteriales</taxon>
        <taxon>Natrialbaceae</taxon>
        <taxon>Halostagnicola</taxon>
    </lineage>
</organism>
<keyword evidence="13 16" id="KW-0324">Glycolysis</keyword>
<dbReference type="InterPro" id="IPR001697">
    <property type="entry name" value="Pyr_Knase"/>
</dbReference>
<proteinExistence type="inferred from homology"/>
<comment type="similarity">
    <text evidence="3">In the C-terminal section; belongs to the PEP-utilizing enzyme family.</text>
</comment>
<evidence type="ECO:0000256" key="7">
    <source>
        <dbReference type="ARBA" id="ARBA00022723"/>
    </source>
</evidence>